<dbReference type="InterPro" id="IPR032675">
    <property type="entry name" value="LRR_dom_sf"/>
</dbReference>
<keyword evidence="9" id="KW-0966">Cell projection</keyword>
<feature type="region of interest" description="Disordered" evidence="13">
    <location>
        <begin position="1022"/>
        <end position="1045"/>
    </location>
</feature>
<protein>
    <recommendedName>
        <fullName evidence="11">Dynein regulatory complex subunit 3</fullName>
    </recommendedName>
</protein>
<dbReference type="InterPro" id="IPR050576">
    <property type="entry name" value="Cilia_flagella_integrity"/>
</dbReference>
<evidence type="ECO:0000256" key="4">
    <source>
        <dbReference type="ARBA" id="ARBA00022737"/>
    </source>
</evidence>
<dbReference type="SMART" id="SM00369">
    <property type="entry name" value="LRR_TYP"/>
    <property type="match status" value="3"/>
</dbReference>
<proteinExistence type="inferred from homology"/>
<dbReference type="InterPro" id="IPR003591">
    <property type="entry name" value="Leu-rich_rpt_typical-subtyp"/>
</dbReference>
<feature type="region of interest" description="Disordered" evidence="13">
    <location>
        <begin position="1"/>
        <end position="118"/>
    </location>
</feature>
<feature type="compositionally biased region" description="Polar residues" evidence="13">
    <location>
        <begin position="1026"/>
        <end position="1045"/>
    </location>
</feature>
<dbReference type="PROSITE" id="PS51450">
    <property type="entry name" value="LRR"/>
    <property type="match status" value="3"/>
</dbReference>
<dbReference type="Pfam" id="PF14580">
    <property type="entry name" value="LRR_9"/>
    <property type="match status" value="1"/>
</dbReference>
<keyword evidence="4" id="KW-0677">Repeat</keyword>
<accession>A0A7J6KXL3</accession>
<evidence type="ECO:0000256" key="5">
    <source>
        <dbReference type="ARBA" id="ARBA00022846"/>
    </source>
</evidence>
<keyword evidence="15" id="KW-1185">Reference proteome</keyword>
<dbReference type="InterPro" id="IPR001611">
    <property type="entry name" value="Leu-rich_rpt"/>
</dbReference>
<dbReference type="PANTHER" id="PTHR45973">
    <property type="entry name" value="PROTEIN PHOSPHATASE 1 REGULATORY SUBUNIT SDS22-RELATED"/>
    <property type="match status" value="1"/>
</dbReference>
<dbReference type="Gene3D" id="3.80.10.10">
    <property type="entry name" value="Ribonuclease Inhibitor"/>
    <property type="match status" value="2"/>
</dbReference>
<dbReference type="InterPro" id="IPR025875">
    <property type="entry name" value="Leu-rich_rpt_4"/>
</dbReference>
<evidence type="ECO:0000256" key="12">
    <source>
        <dbReference type="SAM" id="Coils"/>
    </source>
</evidence>
<keyword evidence="8" id="KW-0206">Cytoskeleton</keyword>
<dbReference type="EMBL" id="JAAPAO010001031">
    <property type="protein sequence ID" value="KAF4651624.1"/>
    <property type="molecule type" value="Genomic_DNA"/>
</dbReference>
<feature type="compositionally biased region" description="Polar residues" evidence="13">
    <location>
        <begin position="1113"/>
        <end position="1125"/>
    </location>
</feature>
<feature type="coiled-coil region" evidence="12">
    <location>
        <begin position="954"/>
        <end position="988"/>
    </location>
</feature>
<evidence type="ECO:0000256" key="1">
    <source>
        <dbReference type="ARBA" id="ARBA00004611"/>
    </source>
</evidence>
<evidence type="ECO:0000256" key="11">
    <source>
        <dbReference type="ARBA" id="ARBA00040950"/>
    </source>
</evidence>
<dbReference type="AlphaFoldDB" id="A0A7J6KXL3"/>
<keyword evidence="3" id="KW-0433">Leucine-rich repeat</keyword>
<evidence type="ECO:0000256" key="13">
    <source>
        <dbReference type="SAM" id="MobiDB-lite"/>
    </source>
</evidence>
<keyword evidence="5" id="KW-0282">Flagellum</keyword>
<comment type="subcellular location">
    <subcellularLocation>
        <location evidence="1">Cytoplasm</location>
        <location evidence="1">Cytoskeleton</location>
        <location evidence="1">Flagellum axoneme</location>
    </subcellularLocation>
</comment>
<dbReference type="GO" id="GO:0005929">
    <property type="term" value="C:cilium"/>
    <property type="evidence" value="ECO:0007669"/>
    <property type="project" value="TreeGrafter"/>
</dbReference>
<evidence type="ECO:0000256" key="9">
    <source>
        <dbReference type="ARBA" id="ARBA00023273"/>
    </source>
</evidence>
<feature type="region of interest" description="Disordered" evidence="13">
    <location>
        <begin position="794"/>
        <end position="872"/>
    </location>
</feature>
<sequence length="1221" mass="135090">MRSHWVAESFKCGTLMCPPSVDVEDTAPPPEEAPPPPPELVEDSPAELVEEADTEADKADETPALVEPAVEENAQEEEQEKEEAEEEEEEEKEEEKEEEPDFPSHPDLPPASPASKFGKTRVAKIAMDERKRKAHPIEPRVIDEDLLLAGIEDDDIISAVHQREDASVIKEGPLYMVGDDTDAAEAPPSRHSGPPRVTTEVFPRVTKMRLSFCGISRISNLVNLQNLEVLYLDNNFIDKISNLEYLPNLLWLDLSFNQISKIEGLDKLPKLKDLSLYNNLITEINGLDNCPELTSFDGDLAVKVLSLGRNRIKELRHIEYLRRFRNLRCLCLTGNPMCESINYQQHVYTYLGQTGQLKYLDYVLIDRSTAQTALETYHVDELSELREKEAGFNRKVEEDQRKVKDRLVSASIFTLILFQKEQMDILKDSFLDSTAQLLDEMFTGEEETEAFCVRVLHGYSVLKEDFKDKVAELIKTLRKVAHEYCTIAASRAACWQLLGSRTTFVFAALNSALEESERVEDVEQLQMCEKHLVDLGTTELEALTKKLMLLEISLQESMQEAIDYFEVAVQDSIRAISDKGSDFYRALEELEKNFYQDLLEAACSELESFAAGTHPLLASESLGEEEPYKAGNSPREGTASRRISVTVPGMDLVTDSARIAALSNKEDLMTACANLNEHHVTIIQNRDDEMQAQISGWSHSYFRDLHEKYYRRNRQRITDIRNFAHRAVQKLMTVAEVLASHMGSSEESHAMQAIREHAAAIDEQIAALDPANRKGYGLNCSLSLRVARAMVRRRSASRSARDTASASGIVSEVPLQQQEIMKVNGDSSPMKKNKRSRRASQDSTISSPRNRSKKERGSSVEEDGPNPTKPRIIPLTGALKEAVLAAHKSGVELKRLKPEFHPDLKVETRGKAPQRGDGPTAQQVAESEAQRGLVTLQNMYLQLKAIATQQAGDVTRLQAENQKLNGALQQAVAQCRMYVHQLDQLKQQKVINQQQQQQQQGLASLLRGGPIAASLLQQLASAGGHPSTTLSPSQMRSFSGPTQSLFPVLRQDNFGESAQASQPQGNSSSLLDFLQQTMVGAGESGATSSPPPFTLPTIPEMKFDGRGQPQHHPPSTWQSNTSGSPVNEALAVGGGPDLRQALSGNSLNGSPMGSSQGSQHPNVQASVGSPPPNVGFSGLHDGLTQNEELNVEHPIQSSSVDGDDPYGEASSADESALHPMI</sequence>
<dbReference type="SMART" id="SM00365">
    <property type="entry name" value="LRR_SD22"/>
    <property type="match status" value="4"/>
</dbReference>
<feature type="compositionally biased region" description="Acidic residues" evidence="13">
    <location>
        <begin position="69"/>
        <end position="101"/>
    </location>
</feature>
<feature type="compositionally biased region" description="Acidic residues" evidence="13">
    <location>
        <begin position="40"/>
        <end position="54"/>
    </location>
</feature>
<evidence type="ECO:0000313" key="14">
    <source>
        <dbReference type="EMBL" id="KAF4651624.1"/>
    </source>
</evidence>
<comment type="similarity">
    <text evidence="10">Belongs to the DRC3 family.</text>
</comment>
<keyword evidence="2" id="KW-0963">Cytoplasm</keyword>
<evidence type="ECO:0000313" key="15">
    <source>
        <dbReference type="Proteomes" id="UP000591131"/>
    </source>
</evidence>
<dbReference type="SUPFAM" id="SSF52075">
    <property type="entry name" value="Outer arm dynein light chain 1"/>
    <property type="match status" value="1"/>
</dbReference>
<keyword evidence="6 12" id="KW-0175">Coiled coil</keyword>
<evidence type="ECO:0000256" key="10">
    <source>
        <dbReference type="ARBA" id="ARBA00038378"/>
    </source>
</evidence>
<evidence type="ECO:0000256" key="2">
    <source>
        <dbReference type="ARBA" id="ARBA00022490"/>
    </source>
</evidence>
<name>A0A7J6KXL3_PERCH</name>
<feature type="compositionally biased region" description="Pro residues" evidence="13">
    <location>
        <begin position="27"/>
        <end position="39"/>
    </location>
</feature>
<dbReference type="PANTHER" id="PTHR45973:SF12">
    <property type="entry name" value="DYNEIN REGULATORY COMPLEX SUBUNIT 3"/>
    <property type="match status" value="1"/>
</dbReference>
<comment type="caution">
    <text evidence="14">The sequence shown here is derived from an EMBL/GenBank/DDBJ whole genome shotgun (WGS) entry which is preliminary data.</text>
</comment>
<evidence type="ECO:0000256" key="8">
    <source>
        <dbReference type="ARBA" id="ARBA00023212"/>
    </source>
</evidence>
<reference evidence="14 15" key="1">
    <citation type="submission" date="2020-04" db="EMBL/GenBank/DDBJ databases">
        <title>Perkinsus chesapeaki whole genome sequence.</title>
        <authorList>
            <person name="Bogema D.R."/>
        </authorList>
    </citation>
    <scope>NUCLEOTIDE SEQUENCE [LARGE SCALE GENOMIC DNA]</scope>
    <source>
        <strain evidence="14">ATCC PRA-425</strain>
    </source>
</reference>
<dbReference type="Proteomes" id="UP000591131">
    <property type="component" value="Unassembled WGS sequence"/>
</dbReference>
<dbReference type="OrthoDB" id="27917at2759"/>
<feature type="compositionally biased region" description="Polar residues" evidence="13">
    <location>
        <begin position="1142"/>
        <end position="1167"/>
    </location>
</feature>
<gene>
    <name evidence="14" type="primary">LRRC48</name>
    <name evidence="14" type="ORF">FOL47_000284</name>
</gene>
<feature type="region of interest" description="Disordered" evidence="13">
    <location>
        <begin position="620"/>
        <end position="640"/>
    </location>
</feature>
<organism evidence="14 15">
    <name type="scientific">Perkinsus chesapeaki</name>
    <name type="common">Clam parasite</name>
    <name type="synonym">Perkinsus andrewsi</name>
    <dbReference type="NCBI Taxonomy" id="330153"/>
    <lineage>
        <taxon>Eukaryota</taxon>
        <taxon>Sar</taxon>
        <taxon>Alveolata</taxon>
        <taxon>Perkinsozoa</taxon>
        <taxon>Perkinsea</taxon>
        <taxon>Perkinsida</taxon>
        <taxon>Perkinsidae</taxon>
        <taxon>Perkinsus</taxon>
    </lineage>
</organism>
<dbReference type="Pfam" id="PF12799">
    <property type="entry name" value="LRR_4"/>
    <property type="match status" value="1"/>
</dbReference>
<evidence type="ECO:0000256" key="6">
    <source>
        <dbReference type="ARBA" id="ARBA00023054"/>
    </source>
</evidence>
<evidence type="ECO:0000256" key="7">
    <source>
        <dbReference type="ARBA" id="ARBA00023069"/>
    </source>
</evidence>
<keyword evidence="7" id="KW-0969">Cilium</keyword>
<evidence type="ECO:0000256" key="3">
    <source>
        <dbReference type="ARBA" id="ARBA00022614"/>
    </source>
</evidence>
<feature type="region of interest" description="Disordered" evidence="13">
    <location>
        <begin position="1081"/>
        <end position="1221"/>
    </location>
</feature>
<feature type="region of interest" description="Disordered" evidence="13">
    <location>
        <begin position="908"/>
        <end position="927"/>
    </location>
</feature>